<reference evidence="2" key="1">
    <citation type="submission" date="2022-10" db="EMBL/GenBank/DDBJ databases">
        <title>Description of microaerobic benzene degrading bacteria.</title>
        <authorList>
            <person name="Bedics A."/>
            <person name="Tancsics A."/>
            <person name="Banerjee S."/>
        </authorList>
    </citation>
    <scope>NUCLEOTIDE SEQUENCE</scope>
    <source>
        <strain evidence="2">D2M1</strain>
    </source>
</reference>
<evidence type="ECO:0000313" key="3">
    <source>
        <dbReference type="Proteomes" id="UP001148932"/>
    </source>
</evidence>
<dbReference type="InterPro" id="IPR013976">
    <property type="entry name" value="HDOD"/>
</dbReference>
<dbReference type="InterPro" id="IPR006675">
    <property type="entry name" value="HDIG_dom"/>
</dbReference>
<dbReference type="PANTHER" id="PTHR33525">
    <property type="match status" value="1"/>
</dbReference>
<dbReference type="NCBIfam" id="TIGR00277">
    <property type="entry name" value="HDIG"/>
    <property type="match status" value="1"/>
</dbReference>
<evidence type="ECO:0000313" key="2">
    <source>
        <dbReference type="EMBL" id="MDD2180398.1"/>
    </source>
</evidence>
<dbReference type="Proteomes" id="UP001148932">
    <property type="component" value="Unassembled WGS sequence"/>
</dbReference>
<dbReference type="PROSITE" id="PS51833">
    <property type="entry name" value="HDOD"/>
    <property type="match status" value="1"/>
</dbReference>
<sequence>MTTLAQAPSALLLNREALARDIRALPSLPPVVMELLSLMQKSDTALDHFADTLRLDQALSVIVLQLANSPFYGLSGRISSVRDAINVLGLRQLGTLVVAAALNAQLGTLGARSREMQVFWRHSIACGVAARHLARLQGWNEAVAFTAGLLHDIGRLVVDSHYPDRAAQVMAWAKTHDMSHSEAERQLTGVDHTELGQWVCEHWRFPTEITQAIAQHHCPPENGPATLADVVHVADAMAHTLDLTGQDHEAEPPARPWSWQRLKLSEEILSTLLQSAEEEFHQLEAVLQPAKETP</sequence>
<protein>
    <submittedName>
        <fullName evidence="2">HDOD domain-containing protein</fullName>
    </submittedName>
</protein>
<dbReference type="EMBL" id="JAPCKI010000022">
    <property type="protein sequence ID" value="MDD2180398.1"/>
    <property type="molecule type" value="Genomic_DNA"/>
</dbReference>
<keyword evidence="3" id="KW-1185">Reference proteome</keyword>
<dbReference type="InterPro" id="IPR003607">
    <property type="entry name" value="HD/PDEase_dom"/>
</dbReference>
<dbReference type="PANTHER" id="PTHR33525:SF3">
    <property type="entry name" value="RIBONUCLEASE Y"/>
    <property type="match status" value="1"/>
</dbReference>
<dbReference type="RefSeq" id="WP_274114394.1">
    <property type="nucleotide sequence ID" value="NZ_JAPCKI010000022.1"/>
</dbReference>
<name>A0ABT5S5H4_9BURK</name>
<dbReference type="SUPFAM" id="SSF109604">
    <property type="entry name" value="HD-domain/PDEase-like"/>
    <property type="match status" value="1"/>
</dbReference>
<feature type="domain" description="HDOD" evidence="1">
    <location>
        <begin position="25"/>
        <end position="219"/>
    </location>
</feature>
<proteinExistence type="predicted"/>
<dbReference type="CDD" id="cd00077">
    <property type="entry name" value="HDc"/>
    <property type="match status" value="1"/>
</dbReference>
<comment type="caution">
    <text evidence="2">The sequence shown here is derived from an EMBL/GenBank/DDBJ whole genome shotgun (WGS) entry which is preliminary data.</text>
</comment>
<dbReference type="InterPro" id="IPR052340">
    <property type="entry name" value="RNase_Y/CdgJ"/>
</dbReference>
<evidence type="ECO:0000259" key="1">
    <source>
        <dbReference type="PROSITE" id="PS51833"/>
    </source>
</evidence>
<dbReference type="Gene3D" id="1.10.3210.10">
    <property type="entry name" value="Hypothetical protein af1432"/>
    <property type="match status" value="1"/>
</dbReference>
<dbReference type="Pfam" id="PF08668">
    <property type="entry name" value="HDOD"/>
    <property type="match status" value="1"/>
</dbReference>
<organism evidence="2 3">
    <name type="scientific">Acidovorax benzenivorans</name>
    <dbReference type="NCBI Taxonomy" id="2987520"/>
    <lineage>
        <taxon>Bacteria</taxon>
        <taxon>Pseudomonadati</taxon>
        <taxon>Pseudomonadota</taxon>
        <taxon>Betaproteobacteria</taxon>
        <taxon>Burkholderiales</taxon>
        <taxon>Comamonadaceae</taxon>
        <taxon>Acidovorax</taxon>
    </lineage>
</organism>
<gene>
    <name evidence="2" type="ORF">OIN59_23435</name>
</gene>
<accession>A0ABT5S5H4</accession>